<evidence type="ECO:0000256" key="7">
    <source>
        <dbReference type="ARBA" id="ARBA00022989"/>
    </source>
</evidence>
<comment type="caution">
    <text evidence="11">Lacks conserved residue(s) required for the propagation of feature annotation.</text>
</comment>
<keyword evidence="4 11" id="KW-0808">Transferase</keyword>
<evidence type="ECO:0000256" key="6">
    <source>
        <dbReference type="ARBA" id="ARBA00022824"/>
    </source>
</evidence>
<dbReference type="AlphaFoldDB" id="A0AAV1I9E3"/>
<dbReference type="GO" id="GO:0019432">
    <property type="term" value="P:triglyceride biosynthetic process"/>
    <property type="evidence" value="ECO:0007669"/>
    <property type="project" value="TreeGrafter"/>
</dbReference>
<evidence type="ECO:0000256" key="2">
    <source>
        <dbReference type="ARBA" id="ARBA00005420"/>
    </source>
</evidence>
<comment type="similarity">
    <text evidence="2 11">Belongs to the diacylglycerol acyltransferase family.</text>
</comment>
<sequence length="389" mass="42659">MCVRPHSGKSAGGLGLCVHATSTQDEFPPNVRADAASPASGISGCQRGVLLPDSVTLHNDSASLIQSSNPRSLRADQLRYPRKNTALEEILAVAAMLVLFSAGMLLPFILSGCLLATTLCRSIPAMLFLAATALDCCLPAGKMWPAFRNCFVMDVLRRHYRVRIVTPPHPFMDVTRHHLCVQFPHSVFPLSCFLNPALVGAPDSGMPGPMEGVVASILLQIPFIKHIFGWIGAHPADARTIRQLLKRTSIGMQPEGIAGVFHGARPDREAVYLKQRKGFVKVAIQAGTDIMPVYHLGDSQLFHFWGLNALSRKLRASLGFVWGRWGLPLPMQHDLISAISHPIKVKQCDHPAPEEVDRVHALVVAAVVRLYEDHKHLMPGWDSRPLHII</sequence>
<protein>
    <recommendedName>
        <fullName evidence="11">Acyltransferase</fullName>
        <ecNumber evidence="11">2.3.1.-</ecNumber>
    </recommendedName>
</protein>
<dbReference type="EC" id="2.3.1.-" evidence="11"/>
<dbReference type="GO" id="GO:0005789">
    <property type="term" value="C:endoplasmic reticulum membrane"/>
    <property type="evidence" value="ECO:0007669"/>
    <property type="project" value="UniProtKB-SubCell"/>
</dbReference>
<keyword evidence="3" id="KW-0444">Lipid biosynthesis</keyword>
<gene>
    <name evidence="12" type="ORF">CVIRNUC_007033</name>
</gene>
<evidence type="ECO:0000313" key="13">
    <source>
        <dbReference type="Proteomes" id="UP001314263"/>
    </source>
</evidence>
<keyword evidence="9 11" id="KW-0472">Membrane</keyword>
<proteinExistence type="inferred from homology"/>
<evidence type="ECO:0000256" key="11">
    <source>
        <dbReference type="RuleBase" id="RU367023"/>
    </source>
</evidence>
<feature type="transmembrane region" description="Helical" evidence="11">
    <location>
        <begin position="90"/>
        <end position="110"/>
    </location>
</feature>
<evidence type="ECO:0000256" key="3">
    <source>
        <dbReference type="ARBA" id="ARBA00022516"/>
    </source>
</evidence>
<keyword evidence="13" id="KW-1185">Reference proteome</keyword>
<name>A0AAV1I9E3_9CHLO</name>
<dbReference type="InterPro" id="IPR007130">
    <property type="entry name" value="DAGAT"/>
</dbReference>
<dbReference type="Proteomes" id="UP001314263">
    <property type="component" value="Unassembled WGS sequence"/>
</dbReference>
<keyword evidence="5 11" id="KW-0812">Transmembrane</keyword>
<dbReference type="PANTHER" id="PTHR12317">
    <property type="entry name" value="DIACYLGLYCEROL O-ACYLTRANSFERASE"/>
    <property type="match status" value="1"/>
</dbReference>
<keyword evidence="8" id="KW-0443">Lipid metabolism</keyword>
<reference evidence="12 13" key="1">
    <citation type="submission" date="2023-10" db="EMBL/GenBank/DDBJ databases">
        <authorList>
            <person name="Maclean D."/>
            <person name="Macfadyen A."/>
        </authorList>
    </citation>
    <scope>NUCLEOTIDE SEQUENCE [LARGE SCALE GENOMIC DNA]</scope>
</reference>
<evidence type="ECO:0000256" key="4">
    <source>
        <dbReference type="ARBA" id="ARBA00022679"/>
    </source>
</evidence>
<comment type="caution">
    <text evidence="12">The sequence shown here is derived from an EMBL/GenBank/DDBJ whole genome shotgun (WGS) entry which is preliminary data.</text>
</comment>
<keyword evidence="6 11" id="KW-0256">Endoplasmic reticulum</keyword>
<evidence type="ECO:0000256" key="8">
    <source>
        <dbReference type="ARBA" id="ARBA00023098"/>
    </source>
</evidence>
<dbReference type="GO" id="GO:0004144">
    <property type="term" value="F:diacylglycerol O-acyltransferase activity"/>
    <property type="evidence" value="ECO:0007669"/>
    <property type="project" value="TreeGrafter"/>
</dbReference>
<keyword evidence="7 11" id="KW-1133">Transmembrane helix</keyword>
<evidence type="ECO:0000256" key="5">
    <source>
        <dbReference type="ARBA" id="ARBA00022692"/>
    </source>
</evidence>
<dbReference type="Pfam" id="PF03982">
    <property type="entry name" value="DAGAT"/>
    <property type="match status" value="1"/>
</dbReference>
<dbReference type="EMBL" id="CAUYUE010000009">
    <property type="protein sequence ID" value="CAK0783833.1"/>
    <property type="molecule type" value="Genomic_DNA"/>
</dbReference>
<evidence type="ECO:0000256" key="9">
    <source>
        <dbReference type="ARBA" id="ARBA00023136"/>
    </source>
</evidence>
<accession>A0AAV1I9E3</accession>
<evidence type="ECO:0000256" key="1">
    <source>
        <dbReference type="ARBA" id="ARBA00004477"/>
    </source>
</evidence>
<evidence type="ECO:0000256" key="10">
    <source>
        <dbReference type="ARBA" id="ARBA00023315"/>
    </source>
</evidence>
<evidence type="ECO:0000313" key="12">
    <source>
        <dbReference type="EMBL" id="CAK0783833.1"/>
    </source>
</evidence>
<dbReference type="PANTHER" id="PTHR12317:SF63">
    <property type="entry name" value="DIACYLGLYCEROL O-ACYLTRANSFERASE 2"/>
    <property type="match status" value="1"/>
</dbReference>
<comment type="subcellular location">
    <subcellularLocation>
        <location evidence="1 11">Endoplasmic reticulum membrane</location>
        <topology evidence="1 11">Multi-pass membrane protein</topology>
    </subcellularLocation>
</comment>
<keyword evidence="10" id="KW-0012">Acyltransferase</keyword>
<organism evidence="12 13">
    <name type="scientific">Coccomyxa viridis</name>
    <dbReference type="NCBI Taxonomy" id="1274662"/>
    <lineage>
        <taxon>Eukaryota</taxon>
        <taxon>Viridiplantae</taxon>
        <taxon>Chlorophyta</taxon>
        <taxon>core chlorophytes</taxon>
        <taxon>Trebouxiophyceae</taxon>
        <taxon>Trebouxiophyceae incertae sedis</taxon>
        <taxon>Coccomyxaceae</taxon>
        <taxon>Coccomyxa</taxon>
    </lineage>
</organism>